<evidence type="ECO:0000313" key="1">
    <source>
        <dbReference type="EMBL" id="MEM0515013.1"/>
    </source>
</evidence>
<dbReference type="Pfam" id="PF12290">
    <property type="entry name" value="DUF3802"/>
    <property type="match status" value="1"/>
</dbReference>
<comment type="caution">
    <text evidence="1">The sequence shown here is derived from an EMBL/GenBank/DDBJ whole genome shotgun (WGS) entry which is preliminary data.</text>
</comment>
<dbReference type="EMBL" id="JBCGCU010000005">
    <property type="protein sequence ID" value="MEM0515013.1"/>
    <property type="molecule type" value="Genomic_DNA"/>
</dbReference>
<dbReference type="InterPro" id="IPR020979">
    <property type="entry name" value="Uncharacterised_A0KLC6"/>
</dbReference>
<keyword evidence="2" id="KW-1185">Reference proteome</keyword>
<gene>
    <name evidence="1" type="ORF">WCN91_06175</name>
</gene>
<reference evidence="1 2" key="1">
    <citation type="submission" date="2024-03" db="EMBL/GenBank/DDBJ databases">
        <title>Pseudoalteromonas qingdaonensis sp. nov., isolated from the intestines of marine benthic organisms.</title>
        <authorList>
            <person name="Lin X."/>
            <person name="Fang S."/>
            <person name="Hu X."/>
        </authorList>
    </citation>
    <scope>NUCLEOTIDE SEQUENCE [LARGE SCALE GENOMIC DNA]</scope>
    <source>
        <strain evidence="1 2">YIC-827</strain>
    </source>
</reference>
<name>A0ABU9N007_9GAMM</name>
<dbReference type="Proteomes" id="UP001447008">
    <property type="component" value="Unassembled WGS sequence"/>
</dbReference>
<accession>A0ABU9N007</accession>
<organism evidence="1 2">
    <name type="scientific">Pseudoalteromonas qingdaonensis</name>
    <dbReference type="NCBI Taxonomy" id="3131913"/>
    <lineage>
        <taxon>Bacteria</taxon>
        <taxon>Pseudomonadati</taxon>
        <taxon>Pseudomonadota</taxon>
        <taxon>Gammaproteobacteria</taxon>
        <taxon>Alteromonadales</taxon>
        <taxon>Pseudoalteromonadaceae</taxon>
        <taxon>Pseudoalteromonas</taxon>
    </lineage>
</organism>
<protein>
    <submittedName>
        <fullName evidence="1">DUF3802 family protein</fullName>
    </submittedName>
</protein>
<evidence type="ECO:0000313" key="2">
    <source>
        <dbReference type="Proteomes" id="UP001447008"/>
    </source>
</evidence>
<sequence>MVLEQPGYDELIMYLTQNLALFEKPGQVEANAPSVMVLIEDVIAEQVMMLCQQHSELDTEQRGQIVREVDGIVYDLQEVLSRVLNQAVTREQRAFIDEFASLVKNLFDNAIAAAAR</sequence>
<dbReference type="RefSeq" id="WP_342677320.1">
    <property type="nucleotide sequence ID" value="NZ_JBCGCU010000005.1"/>
</dbReference>
<proteinExistence type="predicted"/>